<keyword evidence="6" id="KW-0812">Transmembrane</keyword>
<keyword evidence="6" id="KW-1133">Transmembrane helix</keyword>
<evidence type="ECO:0000256" key="3">
    <source>
        <dbReference type="ARBA" id="ARBA00022898"/>
    </source>
</evidence>
<feature type="region of interest" description="Disordered" evidence="5">
    <location>
        <begin position="663"/>
        <end position="694"/>
    </location>
</feature>
<feature type="transmembrane region" description="Helical" evidence="6">
    <location>
        <begin position="376"/>
        <end position="397"/>
    </location>
</feature>
<keyword evidence="8" id="KW-1185">Reference proteome</keyword>
<feature type="non-terminal residue" evidence="7">
    <location>
        <position position="1"/>
    </location>
</feature>
<dbReference type="Gene3D" id="3.30.470.10">
    <property type="match status" value="2"/>
</dbReference>
<comment type="caution">
    <text evidence="7">The sequence shown here is derived from an EMBL/GenBank/DDBJ whole genome shotgun (WGS) entry which is preliminary data.</text>
</comment>
<evidence type="ECO:0000313" key="7">
    <source>
        <dbReference type="EMBL" id="KAF6142474.1"/>
    </source>
</evidence>
<comment type="similarity">
    <text evidence="2">Belongs to the class-IV pyridoxal-phosphate-dependent aminotransferase family.</text>
</comment>
<feature type="region of interest" description="Disordered" evidence="5">
    <location>
        <begin position="415"/>
        <end position="459"/>
    </location>
</feature>
<evidence type="ECO:0000256" key="1">
    <source>
        <dbReference type="ARBA" id="ARBA00001933"/>
    </source>
</evidence>
<feature type="compositionally biased region" description="Acidic residues" evidence="5">
    <location>
        <begin position="429"/>
        <end position="438"/>
    </location>
</feature>
<proteinExistence type="inferred from homology"/>
<gene>
    <name evidence="7" type="ORF">GIB67_039438</name>
</gene>
<feature type="compositionally biased region" description="Gly residues" evidence="5">
    <location>
        <begin position="446"/>
        <end position="458"/>
    </location>
</feature>
<dbReference type="Proteomes" id="UP000541444">
    <property type="component" value="Unassembled WGS sequence"/>
</dbReference>
<evidence type="ECO:0000256" key="2">
    <source>
        <dbReference type="ARBA" id="ARBA00009320"/>
    </source>
</evidence>
<feature type="transmembrane region" description="Helical" evidence="6">
    <location>
        <begin position="342"/>
        <end position="364"/>
    </location>
</feature>
<dbReference type="GO" id="GO:0004084">
    <property type="term" value="F:branched-chain-amino-acid transaminase activity"/>
    <property type="evidence" value="ECO:0007669"/>
    <property type="project" value="InterPro"/>
</dbReference>
<dbReference type="AlphaFoldDB" id="A0A7J7LIX7"/>
<sequence>MASTPIIVEDVAEAEELNPVLTRSNTRGKAKSKRKTASAPIIVEDVLEVSKEVHDDKEQYSNSKNWSSDDFVNLACAWSQVSQNFTTTNNQKAATFWLKVRDQFNSFYIDQSMWRSYNNVNCTYKVRLNKKCSIFRGIIQDLESRHHTGIGTDDFVLGFRLGRNVIRTEEDYADVNWDELGFGLMPRDYMYVMKYSQDEKFSCGELNRYGNIELTLSSGVLNYGQVPPPGKGSLYIRPLFIGTGAILGLTPAPNYIFLIYASLVGNYFKVEFPIYFPRISLSLVLKINANNVKSSKKKKKAKLHHIMKKQQRRSFEQLTPSNYLPLPQFVKLNMKLVVMLNWFATLVETTLKFSMAIVLLFRLFSTLFKLFHRYGFGCNVVVGGIAVGFCCIGNGAITGFAGQVGREYRAGGIGNVEQASTRPGHAEISDDEVTETDADQSPQSSGRGGDGDGQGDVGGSRHASFGLGKEASEILRFKRKFGIPKDVRLEEYAYEIDDQCSSRVNSTKVGYRYLARFAKRSFFYEMVSTGGKYSDERLLVTGNYEFDVNVPGEPLKRKAFHLALKEVDRTSRVNERLYNLRKGYTGRIDELAADQEGLSVLFEEAGLKWLRATGSVVSLIDGKMSVENKRSSNVGLPLENQSLAGYFTDTNSELEALCNVPSRKAPKKRVAPTEAVVDLQDPKRPSRKKDSVDGQKLVFQSSVAKPPLTSASGTSKKIGNVLKKKSADDSDPKYVVQSEVEIVKILDSVAVGSTLLGDRLDDCMVNLDSLMSFFGEGQSSLKKVKNLSCLPRLMNLVPNMNTSCMKLLQIKEIIAEARPCIMGAGDIANQLKGYQILEKDLTEEKERLIKEKEKLNLTLNRYKVDAEKSKKAAMAVVTKEKDEEITKLKEASEVDRKAAIEAANEECNNALKNLLQDYLGKFINLRKQFDGDYEDENLEEPMLTVPAGVEAEVLFDLVDNIAIEGTGSDLPI</sequence>
<organism evidence="7 8">
    <name type="scientific">Kingdonia uniflora</name>
    <dbReference type="NCBI Taxonomy" id="39325"/>
    <lineage>
        <taxon>Eukaryota</taxon>
        <taxon>Viridiplantae</taxon>
        <taxon>Streptophyta</taxon>
        <taxon>Embryophyta</taxon>
        <taxon>Tracheophyta</taxon>
        <taxon>Spermatophyta</taxon>
        <taxon>Magnoliopsida</taxon>
        <taxon>Ranunculales</taxon>
        <taxon>Circaeasteraceae</taxon>
        <taxon>Kingdonia</taxon>
    </lineage>
</organism>
<dbReference type="GO" id="GO:0009081">
    <property type="term" value="P:branched-chain amino acid metabolic process"/>
    <property type="evidence" value="ECO:0007669"/>
    <property type="project" value="InterPro"/>
</dbReference>
<dbReference type="InterPro" id="IPR036038">
    <property type="entry name" value="Aminotransferase-like"/>
</dbReference>
<evidence type="ECO:0000256" key="6">
    <source>
        <dbReference type="SAM" id="Phobius"/>
    </source>
</evidence>
<dbReference type="PANTHER" id="PTHR42825">
    <property type="entry name" value="AMINO ACID AMINOTRANSFERASE"/>
    <property type="match status" value="1"/>
</dbReference>
<keyword evidence="4" id="KW-0175">Coiled coil</keyword>
<protein>
    <submittedName>
        <fullName evidence="7">Uncharacterized protein</fullName>
    </submittedName>
</protein>
<feature type="coiled-coil region" evidence="4">
    <location>
        <begin position="831"/>
        <end position="872"/>
    </location>
</feature>
<evidence type="ECO:0000313" key="8">
    <source>
        <dbReference type="Proteomes" id="UP000541444"/>
    </source>
</evidence>
<accession>A0A7J7LIX7</accession>
<name>A0A7J7LIX7_9MAGN</name>
<comment type="cofactor">
    <cofactor evidence="1">
        <name>pyridoxal 5'-phosphate</name>
        <dbReference type="ChEBI" id="CHEBI:597326"/>
    </cofactor>
</comment>
<dbReference type="PANTHER" id="PTHR42825:SF29">
    <property type="entry name" value="BRANCHED-CHAIN-AMINO-ACID AMINOTRANSFERASE"/>
    <property type="match status" value="1"/>
</dbReference>
<dbReference type="EMBL" id="JACGCM010002254">
    <property type="protein sequence ID" value="KAF6142474.1"/>
    <property type="molecule type" value="Genomic_DNA"/>
</dbReference>
<dbReference type="InterPro" id="IPR005786">
    <property type="entry name" value="B_amino_transII"/>
</dbReference>
<dbReference type="InterPro" id="IPR043131">
    <property type="entry name" value="BCAT-like_N"/>
</dbReference>
<dbReference type="OrthoDB" id="409992at2759"/>
<feature type="compositionally biased region" description="Basic and acidic residues" evidence="5">
    <location>
        <begin position="680"/>
        <end position="693"/>
    </location>
</feature>
<keyword evidence="6" id="KW-0472">Membrane</keyword>
<dbReference type="SUPFAM" id="SSF56752">
    <property type="entry name" value="D-aminoacid aminotransferase-like PLP-dependent enzymes"/>
    <property type="match status" value="1"/>
</dbReference>
<reference evidence="7 8" key="1">
    <citation type="journal article" date="2020" name="IScience">
        <title>Genome Sequencing of the Endangered Kingdonia uniflora (Circaeasteraceae, Ranunculales) Reveals Potential Mechanisms of Evolutionary Specialization.</title>
        <authorList>
            <person name="Sun Y."/>
            <person name="Deng T."/>
            <person name="Zhang A."/>
            <person name="Moore M.J."/>
            <person name="Landis J.B."/>
            <person name="Lin N."/>
            <person name="Zhang H."/>
            <person name="Zhang X."/>
            <person name="Huang J."/>
            <person name="Zhang X."/>
            <person name="Sun H."/>
            <person name="Wang H."/>
        </authorList>
    </citation>
    <scope>NUCLEOTIDE SEQUENCE [LARGE SCALE GENOMIC DNA]</scope>
    <source>
        <strain evidence="7">TB1705</strain>
        <tissue evidence="7">Leaf</tissue>
    </source>
</reference>
<evidence type="ECO:0000256" key="5">
    <source>
        <dbReference type="SAM" id="MobiDB-lite"/>
    </source>
</evidence>
<keyword evidence="3" id="KW-0663">Pyridoxal phosphate</keyword>
<evidence type="ECO:0000256" key="4">
    <source>
        <dbReference type="SAM" id="Coils"/>
    </source>
</evidence>